<keyword evidence="3" id="KW-1185">Reference proteome</keyword>
<keyword evidence="1" id="KW-1133">Transmembrane helix</keyword>
<proteinExistence type="predicted"/>
<organism evidence="2 3">
    <name type="scientific">Rhodanobacter humi</name>
    <dbReference type="NCBI Taxonomy" id="1888173"/>
    <lineage>
        <taxon>Bacteria</taxon>
        <taxon>Pseudomonadati</taxon>
        <taxon>Pseudomonadota</taxon>
        <taxon>Gammaproteobacteria</taxon>
        <taxon>Lysobacterales</taxon>
        <taxon>Rhodanobacteraceae</taxon>
        <taxon>Rhodanobacter</taxon>
    </lineage>
</organism>
<sequence length="62" mass="6450">MSALSFNKVATLIFGLVAAVQLARLIFGFPILIGGVTIPIWASGIGFLVAGGMSLWGLRTKS</sequence>
<dbReference type="EMBL" id="JBGBPY010000001">
    <property type="protein sequence ID" value="MEY2181895.1"/>
    <property type="molecule type" value="Genomic_DNA"/>
</dbReference>
<dbReference type="Proteomes" id="UP001562159">
    <property type="component" value="Unassembled WGS sequence"/>
</dbReference>
<evidence type="ECO:0000256" key="1">
    <source>
        <dbReference type="SAM" id="Phobius"/>
    </source>
</evidence>
<comment type="caution">
    <text evidence="2">The sequence shown here is derived from an EMBL/GenBank/DDBJ whole genome shotgun (WGS) entry which is preliminary data.</text>
</comment>
<keyword evidence="1" id="KW-0812">Transmembrane</keyword>
<evidence type="ECO:0000313" key="2">
    <source>
        <dbReference type="EMBL" id="MEY2181895.1"/>
    </source>
</evidence>
<accession>A0ABV4APQ6</accession>
<gene>
    <name evidence="2" type="ORF">AB7878_05650</name>
</gene>
<protein>
    <submittedName>
        <fullName evidence="2">Uncharacterized protein</fullName>
    </submittedName>
</protein>
<feature type="transmembrane region" description="Helical" evidence="1">
    <location>
        <begin position="38"/>
        <end position="58"/>
    </location>
</feature>
<keyword evidence="1" id="KW-0472">Membrane</keyword>
<evidence type="ECO:0000313" key="3">
    <source>
        <dbReference type="Proteomes" id="UP001562159"/>
    </source>
</evidence>
<name>A0ABV4APQ6_9GAMM</name>
<reference evidence="2 3" key="1">
    <citation type="submission" date="2024-07" db="EMBL/GenBank/DDBJ databases">
        <title>Molecular mechanisms and environmental adaptations of flagellar loss and biofilm growth of Rhodanobacter under environmental stress.</title>
        <authorList>
            <person name="Chen M."/>
        </authorList>
    </citation>
    <scope>NUCLEOTIDE SEQUENCE [LARGE SCALE GENOMIC DNA]</scope>
    <source>
        <strain evidence="2 3">RS22</strain>
    </source>
</reference>